<comment type="similarity">
    <text evidence="1">Belongs to the UPF0213 family.</text>
</comment>
<sequence length="82" mass="9996">MFYTYILYSATLNKYYIGSCQDIQKRLQDHLNSRSKFTKVVKDWELKYHETFETRSDAMKRELQIKKMKSRKYIESLIETKG</sequence>
<protein>
    <submittedName>
        <fullName evidence="3">GIY-YIG nuclease family protein</fullName>
    </submittedName>
</protein>
<gene>
    <name evidence="3" type="ORF">AABD74_03025</name>
</gene>
<dbReference type="InterPro" id="IPR050190">
    <property type="entry name" value="UPF0213_domain"/>
</dbReference>
<dbReference type="Gene3D" id="3.40.1440.10">
    <property type="entry name" value="GIY-YIG endonuclease"/>
    <property type="match status" value="1"/>
</dbReference>
<evidence type="ECO:0000313" key="3">
    <source>
        <dbReference type="EMBL" id="WYZ20438.1"/>
    </source>
</evidence>
<reference evidence="3 4" key="1">
    <citation type="submission" date="2024-03" db="EMBL/GenBank/DDBJ databases">
        <title>Flavobacterium soyae.</title>
        <authorList>
            <person name="Zheng W."/>
        </authorList>
    </citation>
    <scope>NUCLEOTIDE SEQUENCE [LARGE SCALE GENOMIC DNA]</scope>
    <source>
        <strain evidence="3 4">55</strain>
    </source>
</reference>
<name>A0ABZ2UG03_9FLAO</name>
<dbReference type="Proteomes" id="UP001623852">
    <property type="component" value="Chromosome"/>
</dbReference>
<dbReference type="EMBL" id="CP150845">
    <property type="protein sequence ID" value="WYZ20438.1"/>
    <property type="molecule type" value="Genomic_DNA"/>
</dbReference>
<dbReference type="InterPro" id="IPR000305">
    <property type="entry name" value="GIY-YIG_endonuc"/>
</dbReference>
<keyword evidence="4" id="KW-1185">Reference proteome</keyword>
<dbReference type="PANTHER" id="PTHR34477:SF1">
    <property type="entry name" value="UPF0213 PROTEIN YHBQ"/>
    <property type="match status" value="1"/>
</dbReference>
<dbReference type="Pfam" id="PF01541">
    <property type="entry name" value="GIY-YIG"/>
    <property type="match status" value="1"/>
</dbReference>
<dbReference type="PANTHER" id="PTHR34477">
    <property type="entry name" value="UPF0213 PROTEIN YHBQ"/>
    <property type="match status" value="1"/>
</dbReference>
<dbReference type="CDD" id="cd10449">
    <property type="entry name" value="GIY-YIG_SLX1_like"/>
    <property type="match status" value="1"/>
</dbReference>
<accession>A0ABZ2UG03</accession>
<feature type="domain" description="GIY-YIG" evidence="2">
    <location>
        <begin position="1"/>
        <end position="75"/>
    </location>
</feature>
<organism evidence="3 4">
    <name type="scientific">Flavobacterium soyae</name>
    <dbReference type="NCBI Taxonomy" id="2903098"/>
    <lineage>
        <taxon>Bacteria</taxon>
        <taxon>Pseudomonadati</taxon>
        <taxon>Bacteroidota</taxon>
        <taxon>Flavobacteriia</taxon>
        <taxon>Flavobacteriales</taxon>
        <taxon>Flavobacteriaceae</taxon>
        <taxon>Flavobacterium</taxon>
    </lineage>
</organism>
<dbReference type="SUPFAM" id="SSF82771">
    <property type="entry name" value="GIY-YIG endonuclease"/>
    <property type="match status" value="1"/>
</dbReference>
<evidence type="ECO:0000313" key="4">
    <source>
        <dbReference type="Proteomes" id="UP001623852"/>
    </source>
</evidence>
<dbReference type="PROSITE" id="PS50164">
    <property type="entry name" value="GIY_YIG"/>
    <property type="match status" value="1"/>
</dbReference>
<dbReference type="RefSeq" id="WP_232681839.1">
    <property type="nucleotide sequence ID" value="NZ_CP150845.1"/>
</dbReference>
<evidence type="ECO:0000259" key="2">
    <source>
        <dbReference type="PROSITE" id="PS50164"/>
    </source>
</evidence>
<evidence type="ECO:0000256" key="1">
    <source>
        <dbReference type="ARBA" id="ARBA00007435"/>
    </source>
</evidence>
<dbReference type="InterPro" id="IPR035901">
    <property type="entry name" value="GIY-YIG_endonuc_sf"/>
</dbReference>
<proteinExistence type="inferred from homology"/>